<gene>
    <name evidence="2" type="ORF">BG006_007948</name>
</gene>
<accession>A0A9P5SU35</accession>
<sequence>MTIHILISLDPESSNDNEIITDFERASTEDISEGSCYSDFNIEGLSEDDDDDDDDVSFGDGDEIKAFMSEWDLKDSFACAHSALDFDRLVPDADEEEEEYDSWDSDLEMDVQVVP</sequence>
<dbReference type="EMBL" id="JAAAUY010000052">
    <property type="protein sequence ID" value="KAF9336622.1"/>
    <property type="molecule type" value="Genomic_DNA"/>
</dbReference>
<dbReference type="AlphaFoldDB" id="A0A9P5SU35"/>
<name>A0A9P5SU35_9FUNG</name>
<evidence type="ECO:0000313" key="2">
    <source>
        <dbReference type="EMBL" id="KAF9336622.1"/>
    </source>
</evidence>
<feature type="region of interest" description="Disordered" evidence="1">
    <location>
        <begin position="92"/>
        <end position="115"/>
    </location>
</feature>
<comment type="caution">
    <text evidence="2">The sequence shown here is derived from an EMBL/GenBank/DDBJ whole genome shotgun (WGS) entry which is preliminary data.</text>
</comment>
<keyword evidence="3" id="KW-1185">Reference proteome</keyword>
<evidence type="ECO:0000313" key="3">
    <source>
        <dbReference type="Proteomes" id="UP000696485"/>
    </source>
</evidence>
<reference evidence="2" key="1">
    <citation type="journal article" date="2020" name="Fungal Divers.">
        <title>Resolving the Mortierellaceae phylogeny through synthesis of multi-gene phylogenetics and phylogenomics.</title>
        <authorList>
            <person name="Vandepol N."/>
            <person name="Liber J."/>
            <person name="Desiro A."/>
            <person name="Na H."/>
            <person name="Kennedy M."/>
            <person name="Barry K."/>
            <person name="Grigoriev I.V."/>
            <person name="Miller A.N."/>
            <person name="O'Donnell K."/>
            <person name="Stajich J.E."/>
            <person name="Bonito G."/>
        </authorList>
    </citation>
    <scope>NUCLEOTIDE SEQUENCE</scope>
    <source>
        <strain evidence="2">NVP1</strain>
    </source>
</reference>
<evidence type="ECO:0000256" key="1">
    <source>
        <dbReference type="SAM" id="MobiDB-lite"/>
    </source>
</evidence>
<feature type="compositionally biased region" description="Acidic residues" evidence="1">
    <location>
        <begin position="92"/>
        <end position="109"/>
    </location>
</feature>
<organism evidence="2 3">
    <name type="scientific">Podila minutissima</name>
    <dbReference type="NCBI Taxonomy" id="64525"/>
    <lineage>
        <taxon>Eukaryota</taxon>
        <taxon>Fungi</taxon>
        <taxon>Fungi incertae sedis</taxon>
        <taxon>Mucoromycota</taxon>
        <taxon>Mortierellomycotina</taxon>
        <taxon>Mortierellomycetes</taxon>
        <taxon>Mortierellales</taxon>
        <taxon>Mortierellaceae</taxon>
        <taxon>Podila</taxon>
    </lineage>
</organism>
<proteinExistence type="predicted"/>
<dbReference type="Proteomes" id="UP000696485">
    <property type="component" value="Unassembled WGS sequence"/>
</dbReference>
<protein>
    <submittedName>
        <fullName evidence="2">Uncharacterized protein</fullName>
    </submittedName>
</protein>